<dbReference type="Proteomes" id="UP001139887">
    <property type="component" value="Unassembled WGS sequence"/>
</dbReference>
<keyword evidence="6" id="KW-0206">Cytoskeleton</keyword>
<dbReference type="OrthoDB" id="10006997at2759"/>
<keyword evidence="11" id="KW-1185">Reference proteome</keyword>
<protein>
    <submittedName>
        <fullName evidence="10">Twinfilin-1</fullName>
    </submittedName>
</protein>
<dbReference type="AlphaFoldDB" id="A0A9W8LY01"/>
<dbReference type="PANTHER" id="PTHR13759">
    <property type="entry name" value="TWINFILIN"/>
    <property type="match status" value="1"/>
</dbReference>
<dbReference type="SMART" id="SM00102">
    <property type="entry name" value="ADF"/>
    <property type="match status" value="2"/>
</dbReference>
<evidence type="ECO:0000256" key="4">
    <source>
        <dbReference type="ARBA" id="ARBA00022737"/>
    </source>
</evidence>
<evidence type="ECO:0000256" key="5">
    <source>
        <dbReference type="ARBA" id="ARBA00023203"/>
    </source>
</evidence>
<dbReference type="Pfam" id="PF00241">
    <property type="entry name" value="Cofilin_ADF"/>
    <property type="match status" value="2"/>
</dbReference>
<dbReference type="GO" id="GO:0005737">
    <property type="term" value="C:cytoplasm"/>
    <property type="evidence" value="ECO:0007669"/>
    <property type="project" value="TreeGrafter"/>
</dbReference>
<gene>
    <name evidence="10" type="primary">TWF1_2</name>
    <name evidence="10" type="ORF">IWW36_004482</name>
</gene>
<evidence type="ECO:0000259" key="9">
    <source>
        <dbReference type="PROSITE" id="PS51263"/>
    </source>
</evidence>
<accession>A0A9W8LY01</accession>
<evidence type="ECO:0000313" key="11">
    <source>
        <dbReference type="Proteomes" id="UP001139887"/>
    </source>
</evidence>
<dbReference type="Gene3D" id="3.40.20.10">
    <property type="entry name" value="Severin"/>
    <property type="match status" value="2"/>
</dbReference>
<comment type="subcellular location">
    <subcellularLocation>
        <location evidence="1">Cytoplasm</location>
        <location evidence="1">Cytoskeleton</location>
    </subcellularLocation>
</comment>
<keyword evidence="5" id="KW-0009">Actin-binding</keyword>
<dbReference type="GO" id="GO:0005884">
    <property type="term" value="C:actin filament"/>
    <property type="evidence" value="ECO:0007669"/>
    <property type="project" value="TreeGrafter"/>
</dbReference>
<evidence type="ECO:0000256" key="3">
    <source>
        <dbReference type="ARBA" id="ARBA00022490"/>
    </source>
</evidence>
<feature type="region of interest" description="Disordered" evidence="8">
    <location>
        <begin position="299"/>
        <end position="338"/>
    </location>
</feature>
<evidence type="ECO:0000313" key="10">
    <source>
        <dbReference type="EMBL" id="KAJ2846159.1"/>
    </source>
</evidence>
<dbReference type="InterPro" id="IPR029006">
    <property type="entry name" value="ADF-H/Gelsolin-like_dom_sf"/>
</dbReference>
<dbReference type="SUPFAM" id="SSF55753">
    <property type="entry name" value="Actin depolymerizing proteins"/>
    <property type="match status" value="2"/>
</dbReference>
<dbReference type="GO" id="GO:0030042">
    <property type="term" value="P:actin filament depolymerization"/>
    <property type="evidence" value="ECO:0007669"/>
    <property type="project" value="TreeGrafter"/>
</dbReference>
<dbReference type="CDD" id="cd11285">
    <property type="entry name" value="ADF_Twf-N_like"/>
    <property type="match status" value="1"/>
</dbReference>
<feature type="domain" description="ADF-H" evidence="9">
    <location>
        <begin position="173"/>
        <end position="301"/>
    </location>
</feature>
<sequence length="338" mass="37063">MAHQSGIGVSDKLTARFRDAHSEPVRVVQAQIVGESVELTTTVPQQGGFIDDLAQVPAMLSSTEPSYLLVRLDSDKWLFATYVPDAAPVRSKMLYAATKATVAKALGDSYFAEDMFGTTPSDFSPEGYRLYKAHEDSSAPLTERELEMERIRDLESHAASAPSIDSRRSHVASAQYPLDPNAEAALRDFARGTINFVLLAIDAASEVVVASRAESLQSHAELAACIPKDLPSYVLYWFDSSTTLFIYSCPTASSVRNRMVYSTFRHGLIVTATQMGINVHIRLELDDPQEITPDWLEEEVRSRAQPEPGAAAAASATKPKFKRPMPPNRRPRTCAPGT</sequence>
<organism evidence="10 11">
    <name type="scientific">Coemansia brasiliensis</name>
    <dbReference type="NCBI Taxonomy" id="2650707"/>
    <lineage>
        <taxon>Eukaryota</taxon>
        <taxon>Fungi</taxon>
        <taxon>Fungi incertae sedis</taxon>
        <taxon>Zoopagomycota</taxon>
        <taxon>Kickxellomycotina</taxon>
        <taxon>Kickxellomycetes</taxon>
        <taxon>Kickxellales</taxon>
        <taxon>Kickxellaceae</taxon>
        <taxon>Coemansia</taxon>
    </lineage>
</organism>
<comment type="subunit">
    <text evidence="7">Interacts with G-actin; ADP-actin form.</text>
</comment>
<name>A0A9W8LY01_9FUNG</name>
<proteinExistence type="inferred from homology"/>
<comment type="similarity">
    <text evidence="2">Belongs to the actin-binding proteins ADF family. Twinfilin subfamily.</text>
</comment>
<reference evidence="10" key="1">
    <citation type="submission" date="2022-07" db="EMBL/GenBank/DDBJ databases">
        <title>Phylogenomic reconstructions and comparative analyses of Kickxellomycotina fungi.</title>
        <authorList>
            <person name="Reynolds N.K."/>
            <person name="Stajich J.E."/>
            <person name="Barry K."/>
            <person name="Grigoriev I.V."/>
            <person name="Crous P."/>
            <person name="Smith M.E."/>
        </authorList>
    </citation>
    <scope>NUCLEOTIDE SEQUENCE</scope>
    <source>
        <strain evidence="10">NRRL 1566</strain>
    </source>
</reference>
<dbReference type="GO" id="GO:0051015">
    <property type="term" value="F:actin filament binding"/>
    <property type="evidence" value="ECO:0007669"/>
    <property type="project" value="TreeGrafter"/>
</dbReference>
<evidence type="ECO:0000256" key="6">
    <source>
        <dbReference type="ARBA" id="ARBA00023212"/>
    </source>
</evidence>
<dbReference type="PANTHER" id="PTHR13759:SF1">
    <property type="entry name" value="TWINFILIN"/>
    <property type="match status" value="1"/>
</dbReference>
<keyword evidence="3" id="KW-0963">Cytoplasm</keyword>
<dbReference type="GO" id="GO:0003785">
    <property type="term" value="F:actin monomer binding"/>
    <property type="evidence" value="ECO:0007669"/>
    <property type="project" value="TreeGrafter"/>
</dbReference>
<evidence type="ECO:0000256" key="8">
    <source>
        <dbReference type="SAM" id="MobiDB-lite"/>
    </source>
</evidence>
<evidence type="ECO:0000256" key="7">
    <source>
        <dbReference type="ARBA" id="ARBA00038532"/>
    </source>
</evidence>
<dbReference type="InterPro" id="IPR002108">
    <property type="entry name" value="ADF-H"/>
</dbReference>
<evidence type="ECO:0000256" key="2">
    <source>
        <dbReference type="ARBA" id="ARBA00009557"/>
    </source>
</evidence>
<dbReference type="GO" id="GO:0051016">
    <property type="term" value="P:barbed-end actin filament capping"/>
    <property type="evidence" value="ECO:0007669"/>
    <property type="project" value="TreeGrafter"/>
</dbReference>
<dbReference type="FunFam" id="3.40.20.10:FF:000042">
    <property type="entry name" value="Actin depolymerizing protein"/>
    <property type="match status" value="1"/>
</dbReference>
<keyword evidence="4" id="KW-0677">Repeat</keyword>
<comment type="caution">
    <text evidence="10">The sequence shown here is derived from an EMBL/GenBank/DDBJ whole genome shotgun (WGS) entry which is preliminary data.</text>
</comment>
<dbReference type="PROSITE" id="PS51263">
    <property type="entry name" value="ADF_H"/>
    <property type="match status" value="2"/>
</dbReference>
<dbReference type="EMBL" id="JANBUW010000610">
    <property type="protein sequence ID" value="KAJ2846159.1"/>
    <property type="molecule type" value="Genomic_DNA"/>
</dbReference>
<feature type="domain" description="ADF-H" evidence="9">
    <location>
        <begin position="6"/>
        <end position="133"/>
    </location>
</feature>
<dbReference type="InterPro" id="IPR028458">
    <property type="entry name" value="Twinfilin"/>
</dbReference>
<evidence type="ECO:0000256" key="1">
    <source>
        <dbReference type="ARBA" id="ARBA00004245"/>
    </source>
</evidence>